<evidence type="ECO:0000256" key="2">
    <source>
        <dbReference type="ARBA" id="ARBA00034727"/>
    </source>
</evidence>
<comment type="caution">
    <text evidence="6">The sequence shown here is derived from an EMBL/GenBank/DDBJ whole genome shotgun (WGS) entry which is preliminary data.</text>
</comment>
<sequence>MLSRRQINVQRDNLISICRISVKALIDYACLNTHIDDECEEFINFCAVFEHLVSHRLRPNQKKVWLPRPGSPTPRHFWDVLLDTQSRAHSLYFQSCVPNIDAIESFKSPQAKLRAFLRVALMEKRLSDYIMWVLDHQVVLRNHYLEGAVMLSEQASVICGDLIGLNAIDFNFCLKGNENEFLGPLEISYSKFLRYKQSAASRSSDEIEMIRLNQAVEDEDLEEDSLSGKSPDNIQAGSILSESNVNDILRLQQLERDFYNIKEQKDYLEELARLRERIISETNARLDSLKAELSAQEQEWERERRTMDSCILELQADITKLFQQNERLRFQVASYRQFKDRLNQREVQLDEMAMERRNQEEDSGKTLVVSTSSVGTTYHRREGSQLSSDLRSLQSTGSDSIRLREDTHSLVPLTGSLAEDNGSGLDSSSKDTGRKQRGQFEVENVPDNSIPIGTSRTRTRSMSDQHPRDLPEQFPPSQPDAETIMMESFVMTQDRSEIEMAVKHALESHGGAEDIVAIQVDMAKAGTKGLVKSTMKDGGGDVKDSSDRVVKDGGEDEYDGIEKKVISNDGVVNIAKNDESKEIETAGKSELVESDKTLERKDSISEAENLTSSEKTKQIINEPKDSLMTPAPNESEDLSRNHEPDLVETSESEDLVGTSDPEELVMTSEPEDQVVTSEPEELVVTSEPEELVVTSEPEDQVVTSEPEELVVTSEPEDLVVTSEPELLDNGNVSSDGSDVTWDMLPDSEHVGEQN</sequence>
<feature type="domain" description="RUN" evidence="5">
    <location>
        <begin position="36"/>
        <end position="177"/>
    </location>
</feature>
<dbReference type="SMART" id="SM00593">
    <property type="entry name" value="RUN"/>
    <property type="match status" value="1"/>
</dbReference>
<evidence type="ECO:0000313" key="6">
    <source>
        <dbReference type="EMBL" id="KAK3779088.1"/>
    </source>
</evidence>
<feature type="region of interest" description="Disordered" evidence="4">
    <location>
        <begin position="355"/>
        <end position="479"/>
    </location>
</feature>
<keyword evidence="7" id="KW-1185">Reference proteome</keyword>
<feature type="compositionally biased region" description="Basic and acidic residues" evidence="4">
    <location>
        <begin position="536"/>
        <end position="553"/>
    </location>
</feature>
<comment type="similarity">
    <text evidence="2">Belongs to the RUNDC3 family.</text>
</comment>
<accession>A0AAE1A187</accession>
<feature type="compositionally biased region" description="Basic and acidic residues" evidence="4">
    <location>
        <begin position="355"/>
        <end position="364"/>
    </location>
</feature>
<feature type="compositionally biased region" description="Polar residues" evidence="4">
    <location>
        <begin position="451"/>
        <end position="460"/>
    </location>
</feature>
<dbReference type="EMBL" id="JAWDGP010002879">
    <property type="protein sequence ID" value="KAK3779088.1"/>
    <property type="molecule type" value="Genomic_DNA"/>
</dbReference>
<feature type="compositionally biased region" description="Basic and acidic residues" evidence="4">
    <location>
        <begin position="461"/>
        <end position="471"/>
    </location>
</feature>
<feature type="region of interest" description="Disordered" evidence="4">
    <location>
        <begin position="594"/>
        <end position="754"/>
    </location>
</feature>
<feature type="coiled-coil region" evidence="3">
    <location>
        <begin position="251"/>
        <end position="306"/>
    </location>
</feature>
<dbReference type="Pfam" id="PF02759">
    <property type="entry name" value="RUN"/>
    <property type="match status" value="1"/>
</dbReference>
<feature type="compositionally biased region" description="Low complexity" evidence="4">
    <location>
        <begin position="384"/>
        <end position="395"/>
    </location>
</feature>
<proteinExistence type="inferred from homology"/>
<feature type="compositionally biased region" description="Low complexity" evidence="4">
    <location>
        <begin position="368"/>
        <end position="377"/>
    </location>
</feature>
<gene>
    <name evidence="6" type="ORF">RRG08_011113</name>
</gene>
<reference evidence="6" key="1">
    <citation type="journal article" date="2023" name="G3 (Bethesda)">
        <title>A reference genome for the long-term kleptoplast-retaining sea slug Elysia crispata morphotype clarki.</title>
        <authorList>
            <person name="Eastman K.E."/>
            <person name="Pendleton A.L."/>
            <person name="Shaikh M.A."/>
            <person name="Suttiyut T."/>
            <person name="Ogas R."/>
            <person name="Tomko P."/>
            <person name="Gavelis G."/>
            <person name="Widhalm J.R."/>
            <person name="Wisecaver J.H."/>
        </authorList>
    </citation>
    <scope>NUCLEOTIDE SEQUENCE</scope>
    <source>
        <strain evidence="6">ECLA1</strain>
    </source>
</reference>
<keyword evidence="1 3" id="KW-0175">Coiled coil</keyword>
<dbReference type="PANTHER" id="PTHR46251">
    <property type="entry name" value="RUN DOMAIN-CONTAINING 3 PROTEIN RUNDC3"/>
    <property type="match status" value="1"/>
</dbReference>
<dbReference type="PROSITE" id="PS50826">
    <property type="entry name" value="RUN"/>
    <property type="match status" value="1"/>
</dbReference>
<dbReference type="SUPFAM" id="SSF140741">
    <property type="entry name" value="RUN domain-like"/>
    <property type="match status" value="1"/>
</dbReference>
<dbReference type="InterPro" id="IPR004012">
    <property type="entry name" value="Run_dom"/>
</dbReference>
<protein>
    <recommendedName>
        <fullName evidence="5">RUN domain-containing protein</fullName>
    </recommendedName>
</protein>
<organism evidence="6 7">
    <name type="scientific">Elysia crispata</name>
    <name type="common">lettuce slug</name>
    <dbReference type="NCBI Taxonomy" id="231223"/>
    <lineage>
        <taxon>Eukaryota</taxon>
        <taxon>Metazoa</taxon>
        <taxon>Spiralia</taxon>
        <taxon>Lophotrochozoa</taxon>
        <taxon>Mollusca</taxon>
        <taxon>Gastropoda</taxon>
        <taxon>Heterobranchia</taxon>
        <taxon>Euthyneura</taxon>
        <taxon>Panpulmonata</taxon>
        <taxon>Sacoglossa</taxon>
        <taxon>Placobranchoidea</taxon>
        <taxon>Plakobranchidae</taxon>
        <taxon>Elysia</taxon>
    </lineage>
</organism>
<dbReference type="PANTHER" id="PTHR46251:SF3">
    <property type="entry name" value="RUN DOMAIN-CONTAINING PROTEIN"/>
    <property type="match status" value="1"/>
</dbReference>
<feature type="compositionally biased region" description="Basic and acidic residues" evidence="4">
    <location>
        <begin position="594"/>
        <end position="604"/>
    </location>
</feature>
<dbReference type="Gene3D" id="1.20.58.900">
    <property type="match status" value="1"/>
</dbReference>
<dbReference type="Proteomes" id="UP001283361">
    <property type="component" value="Unassembled WGS sequence"/>
</dbReference>
<evidence type="ECO:0000313" key="7">
    <source>
        <dbReference type="Proteomes" id="UP001283361"/>
    </source>
</evidence>
<evidence type="ECO:0000256" key="3">
    <source>
        <dbReference type="SAM" id="Coils"/>
    </source>
</evidence>
<evidence type="ECO:0000256" key="1">
    <source>
        <dbReference type="ARBA" id="ARBA00023054"/>
    </source>
</evidence>
<feature type="compositionally biased region" description="Basic and acidic residues" evidence="4">
    <location>
        <begin position="614"/>
        <end position="625"/>
    </location>
</feature>
<evidence type="ECO:0000256" key="4">
    <source>
        <dbReference type="SAM" id="MobiDB-lite"/>
    </source>
</evidence>
<feature type="compositionally biased region" description="Basic and acidic residues" evidence="4">
    <location>
        <begin position="428"/>
        <end position="440"/>
    </location>
</feature>
<name>A0AAE1A187_9GAST</name>
<dbReference type="AlphaFoldDB" id="A0AAE1A187"/>
<evidence type="ECO:0000259" key="5">
    <source>
        <dbReference type="PROSITE" id="PS50826"/>
    </source>
</evidence>
<dbReference type="InterPro" id="IPR037213">
    <property type="entry name" value="Run_dom_sf"/>
</dbReference>
<feature type="region of interest" description="Disordered" evidence="4">
    <location>
        <begin position="536"/>
        <end position="556"/>
    </location>
</feature>
<dbReference type="InterPro" id="IPR047340">
    <property type="entry name" value="RUNDC3A_B"/>
</dbReference>